<name>A0AAE0EAU6_9ROSI</name>
<dbReference type="Proteomes" id="UP001281410">
    <property type="component" value="Unassembled WGS sequence"/>
</dbReference>
<sequence length="281" mass="31624">MLGSLAVVSCGWRVIWLLWWSSFVLGLVWFLGIGVLMGIGFWVCFLIWTLLPLIFIGKCCHDEVLSDNLVWSFCPQGCYSVASFRIQLEDNAASGSQDSAAKVLQLWKGICPPKVEVFAWQLLRGKVHVKEVLSWFGCAPNGGLECPLSVCHGRARNVGFAATIWTIWEARNQIVFKDSVMDLAQWVVLIKFRIVWWFKQHGKGSSEPITTFLLNIRDLCKDFKPEKVVKRGTWSPPQHDTLKINVDRSARGSTGQAGIGGDLLWPPRVACCLFLLWPGWS</sequence>
<evidence type="ECO:0000313" key="3">
    <source>
        <dbReference type="Proteomes" id="UP001281410"/>
    </source>
</evidence>
<gene>
    <name evidence="2" type="ORF">Dsin_008628</name>
</gene>
<feature type="transmembrane region" description="Helical" evidence="1">
    <location>
        <begin position="39"/>
        <end position="57"/>
    </location>
</feature>
<reference evidence="2" key="1">
    <citation type="journal article" date="2023" name="Plant J.">
        <title>Genome sequences and population genomics provide insights into the demographic history, inbreeding, and mutation load of two 'living fossil' tree species of Dipteronia.</title>
        <authorList>
            <person name="Feng Y."/>
            <person name="Comes H.P."/>
            <person name="Chen J."/>
            <person name="Zhu S."/>
            <person name="Lu R."/>
            <person name="Zhang X."/>
            <person name="Li P."/>
            <person name="Qiu J."/>
            <person name="Olsen K.M."/>
            <person name="Qiu Y."/>
        </authorList>
    </citation>
    <scope>NUCLEOTIDE SEQUENCE</scope>
    <source>
        <strain evidence="2">NBL</strain>
    </source>
</reference>
<dbReference type="EMBL" id="JANJYJ010000003">
    <property type="protein sequence ID" value="KAK3221603.1"/>
    <property type="molecule type" value="Genomic_DNA"/>
</dbReference>
<keyword evidence="1" id="KW-0472">Membrane</keyword>
<proteinExistence type="predicted"/>
<accession>A0AAE0EAU6</accession>
<feature type="transmembrane region" description="Helical" evidence="1">
    <location>
        <begin position="12"/>
        <end position="32"/>
    </location>
</feature>
<evidence type="ECO:0000256" key="1">
    <source>
        <dbReference type="SAM" id="Phobius"/>
    </source>
</evidence>
<keyword evidence="3" id="KW-1185">Reference proteome</keyword>
<evidence type="ECO:0000313" key="2">
    <source>
        <dbReference type="EMBL" id="KAK3221603.1"/>
    </source>
</evidence>
<comment type="caution">
    <text evidence="2">The sequence shown here is derived from an EMBL/GenBank/DDBJ whole genome shotgun (WGS) entry which is preliminary data.</text>
</comment>
<dbReference type="AlphaFoldDB" id="A0AAE0EAU6"/>
<protein>
    <recommendedName>
        <fullName evidence="4">Reverse transcriptase zinc-binding domain-containing protein</fullName>
    </recommendedName>
</protein>
<organism evidence="2 3">
    <name type="scientific">Dipteronia sinensis</name>
    <dbReference type="NCBI Taxonomy" id="43782"/>
    <lineage>
        <taxon>Eukaryota</taxon>
        <taxon>Viridiplantae</taxon>
        <taxon>Streptophyta</taxon>
        <taxon>Embryophyta</taxon>
        <taxon>Tracheophyta</taxon>
        <taxon>Spermatophyta</taxon>
        <taxon>Magnoliopsida</taxon>
        <taxon>eudicotyledons</taxon>
        <taxon>Gunneridae</taxon>
        <taxon>Pentapetalae</taxon>
        <taxon>rosids</taxon>
        <taxon>malvids</taxon>
        <taxon>Sapindales</taxon>
        <taxon>Sapindaceae</taxon>
        <taxon>Hippocastanoideae</taxon>
        <taxon>Acereae</taxon>
        <taxon>Dipteronia</taxon>
    </lineage>
</organism>
<evidence type="ECO:0008006" key="4">
    <source>
        <dbReference type="Google" id="ProtNLM"/>
    </source>
</evidence>
<keyword evidence="1" id="KW-0812">Transmembrane</keyword>
<keyword evidence="1" id="KW-1133">Transmembrane helix</keyword>